<comment type="caution">
    <text evidence="3">The sequence shown here is derived from an EMBL/GenBank/DDBJ whole genome shotgun (WGS) entry which is preliminary data.</text>
</comment>
<keyword evidence="1" id="KW-0732">Signal</keyword>
<sequence length="437" mass="48187">MITLLLSLLLLRAAPDMYRDEVARDEFSVTVSLIPPAPRQYTTVPAMTGRIPRTLYLLSLPVWRPVHQQKTCATAVLMNQPPVTTSPLIRQRYQPCFDDLQTGKHHANLIETRRETDPLSCRISAATLSRRAFMTWPSDVTVNADADDDLSCAQVMALASFFPAGVVSTDRFATNPAPDNDTASSFFSVLNLTIPTNSAPAPNWQSLSNRHAVSEVDTLPAGAFIFPLTHEIVVTSPYGMRYHPVTRQFMRHEGVDLRAPVNSPVMSVADGEVTATGYGPVTGFYITVSHADGWSSRYLHLNTLQVHKGDKVFRGNVIALSGATGRINGPHLHLELSHHHQLVNPMEVLFASTLNPNARRASHVADTQAVIEPVDMTPTIALISGEGENLQIGVRVGKKTTFYAQREPVETPDGVWRIVKRYGKYRLVKVSPEAKPE</sequence>
<protein>
    <submittedName>
        <fullName evidence="3">M23 family metallopeptidase</fullName>
    </submittedName>
</protein>
<dbReference type="CDD" id="cd12797">
    <property type="entry name" value="M23_peptidase"/>
    <property type="match status" value="1"/>
</dbReference>
<evidence type="ECO:0000313" key="4">
    <source>
        <dbReference type="Proteomes" id="UP000548504"/>
    </source>
</evidence>
<reference evidence="3 4" key="1">
    <citation type="submission" date="2020-08" db="EMBL/GenBank/DDBJ databases">
        <title>Emergence and comparative genomics analysis of Citrobacter in Fennec fox imported from North Africa to China.</title>
        <authorList>
            <person name="Zheng B."/>
        </authorList>
    </citation>
    <scope>NUCLEOTIDE SEQUENCE [LARGE SCALE GENOMIC DNA]</scope>
    <source>
        <strain evidence="3 4">FF141</strain>
    </source>
</reference>
<evidence type="ECO:0000313" key="3">
    <source>
        <dbReference type="EMBL" id="MBC2620226.1"/>
    </source>
</evidence>
<dbReference type="PANTHER" id="PTHR21666">
    <property type="entry name" value="PEPTIDASE-RELATED"/>
    <property type="match status" value="1"/>
</dbReference>
<dbReference type="InterPro" id="IPR011055">
    <property type="entry name" value="Dup_hybrid_motif"/>
</dbReference>
<dbReference type="SUPFAM" id="SSF51261">
    <property type="entry name" value="Duplicated hybrid motif"/>
    <property type="match status" value="1"/>
</dbReference>
<gene>
    <name evidence="3" type="ORF">H7I73_11305</name>
</gene>
<dbReference type="Proteomes" id="UP000548504">
    <property type="component" value="Unassembled WGS sequence"/>
</dbReference>
<dbReference type="Pfam" id="PF01551">
    <property type="entry name" value="Peptidase_M23"/>
    <property type="match status" value="1"/>
</dbReference>
<proteinExistence type="predicted"/>
<dbReference type="EMBL" id="JACLAG010000002">
    <property type="protein sequence ID" value="MBC2620226.1"/>
    <property type="molecule type" value="Genomic_DNA"/>
</dbReference>
<dbReference type="AlphaFoldDB" id="A0A7X1BNI9"/>
<dbReference type="GeneID" id="69428475"/>
<dbReference type="PANTHER" id="PTHR21666:SF289">
    <property type="entry name" value="L-ALA--D-GLU ENDOPEPTIDASE"/>
    <property type="match status" value="1"/>
</dbReference>
<organism evidence="3 4">
    <name type="scientific">Citrobacter cronae</name>
    <dbReference type="NCBI Taxonomy" id="1748967"/>
    <lineage>
        <taxon>Bacteria</taxon>
        <taxon>Pseudomonadati</taxon>
        <taxon>Pseudomonadota</taxon>
        <taxon>Gammaproteobacteria</taxon>
        <taxon>Enterobacterales</taxon>
        <taxon>Enterobacteriaceae</taxon>
        <taxon>Citrobacter</taxon>
        <taxon>Citrobacter freundii complex</taxon>
    </lineage>
</organism>
<name>A0A7X1BNI9_9ENTR</name>
<dbReference type="GO" id="GO:0004222">
    <property type="term" value="F:metalloendopeptidase activity"/>
    <property type="evidence" value="ECO:0007669"/>
    <property type="project" value="TreeGrafter"/>
</dbReference>
<feature type="domain" description="M23ase beta-sheet core" evidence="2">
    <location>
        <begin position="251"/>
        <end position="345"/>
    </location>
</feature>
<evidence type="ECO:0000259" key="2">
    <source>
        <dbReference type="Pfam" id="PF01551"/>
    </source>
</evidence>
<dbReference type="InterPro" id="IPR050570">
    <property type="entry name" value="Cell_wall_metabolism_enzyme"/>
</dbReference>
<dbReference type="Gene3D" id="2.70.70.10">
    <property type="entry name" value="Glucose Permease (Domain IIA)"/>
    <property type="match status" value="1"/>
</dbReference>
<dbReference type="InterPro" id="IPR016047">
    <property type="entry name" value="M23ase_b-sheet_dom"/>
</dbReference>
<dbReference type="RefSeq" id="WP_159121504.1">
    <property type="nucleotide sequence ID" value="NZ_CP069763.1"/>
</dbReference>
<evidence type="ECO:0000256" key="1">
    <source>
        <dbReference type="ARBA" id="ARBA00022729"/>
    </source>
</evidence>
<accession>A0A7X1BNI9</accession>